<evidence type="ECO:0000313" key="1">
    <source>
        <dbReference type="EMBL" id="CAG6788584.1"/>
    </source>
</evidence>
<reference evidence="1" key="1">
    <citation type="submission" date="2021-05" db="EMBL/GenBank/DDBJ databases">
        <authorList>
            <person name="Alioto T."/>
            <person name="Alioto T."/>
            <person name="Gomez Garrido J."/>
        </authorList>
    </citation>
    <scope>NUCLEOTIDE SEQUENCE</scope>
</reference>
<accession>A0A8D9BNA6</accession>
<dbReference type="EMBL" id="HBUF01660822">
    <property type="protein sequence ID" value="CAG6788584.1"/>
    <property type="molecule type" value="Transcribed_RNA"/>
</dbReference>
<sequence length="172" mass="19435">MWFNRRVSRVRALLIWRGPNITGTGSPSWPPSPGSESLIFRPPCSRPGVPCSAGSSNCMARTFLSPVFMESISRVNPGRCSRSRSQRLVLRPKRKRCARAMVPTSWTFTLKRRSRSRWASRPNHRTFCITAWPPCAVCHVTCCSRLSSEHSTSGFTMHSLAVTLTRWIVSRV</sequence>
<dbReference type="EMBL" id="HBUF01660820">
    <property type="protein sequence ID" value="CAG6788580.1"/>
    <property type="molecule type" value="Transcribed_RNA"/>
</dbReference>
<dbReference type="AlphaFoldDB" id="A0A8D9BNA6"/>
<name>A0A8D9BNA6_9HEMI</name>
<protein>
    <submittedName>
        <fullName evidence="1">Uncharacterized protein</fullName>
    </submittedName>
</protein>
<proteinExistence type="predicted"/>
<organism evidence="1">
    <name type="scientific">Cacopsylla melanoneura</name>
    <dbReference type="NCBI Taxonomy" id="428564"/>
    <lineage>
        <taxon>Eukaryota</taxon>
        <taxon>Metazoa</taxon>
        <taxon>Ecdysozoa</taxon>
        <taxon>Arthropoda</taxon>
        <taxon>Hexapoda</taxon>
        <taxon>Insecta</taxon>
        <taxon>Pterygota</taxon>
        <taxon>Neoptera</taxon>
        <taxon>Paraneoptera</taxon>
        <taxon>Hemiptera</taxon>
        <taxon>Sternorrhyncha</taxon>
        <taxon>Psylloidea</taxon>
        <taxon>Psyllidae</taxon>
        <taxon>Psyllinae</taxon>
        <taxon>Cacopsylla</taxon>
    </lineage>
</organism>